<keyword evidence="2" id="KW-1185">Reference proteome</keyword>
<dbReference type="RefSeq" id="WP_286347418.1">
    <property type="nucleotide sequence ID" value="NZ_AP027733.1"/>
</dbReference>
<gene>
    <name evidence="1" type="ORF">GCM10025867_48150</name>
</gene>
<accession>A0ABN6Y5H7</accession>
<dbReference type="EMBL" id="AP027733">
    <property type="protein sequence ID" value="BDZ52574.1"/>
    <property type="molecule type" value="Genomic_DNA"/>
</dbReference>
<keyword evidence="1" id="KW-0614">Plasmid</keyword>
<name>A0ABN6Y5H7_9MICO</name>
<evidence type="ECO:0000313" key="2">
    <source>
        <dbReference type="Proteomes" id="UP001321486"/>
    </source>
</evidence>
<geneLocation type="plasmid" evidence="1 2">
    <name>pNBRC108728a</name>
</geneLocation>
<protein>
    <submittedName>
        <fullName evidence="1">Uncharacterized protein</fullName>
    </submittedName>
</protein>
<sequence>MMVAQQSWTTLEIEGQEINFTHKFDEASAEAAVSFMGTLELDGASHDVVAELSNDGLVIESITIKNVETDFVSEWASEGARAFVLWAADCYMQDVQQGLFDSAPLALVG</sequence>
<organism evidence="1 2">
    <name type="scientific">Frondihabitans sucicola</name>
    <dbReference type="NCBI Taxonomy" id="1268041"/>
    <lineage>
        <taxon>Bacteria</taxon>
        <taxon>Bacillati</taxon>
        <taxon>Actinomycetota</taxon>
        <taxon>Actinomycetes</taxon>
        <taxon>Micrococcales</taxon>
        <taxon>Microbacteriaceae</taxon>
        <taxon>Frondihabitans</taxon>
    </lineage>
</organism>
<proteinExistence type="predicted"/>
<reference evidence="2" key="1">
    <citation type="journal article" date="2019" name="Int. J. Syst. Evol. Microbiol.">
        <title>The Global Catalogue of Microorganisms (GCM) 10K type strain sequencing project: providing services to taxonomists for standard genome sequencing and annotation.</title>
        <authorList>
            <consortium name="The Broad Institute Genomics Platform"/>
            <consortium name="The Broad Institute Genome Sequencing Center for Infectious Disease"/>
            <person name="Wu L."/>
            <person name="Ma J."/>
        </authorList>
    </citation>
    <scope>NUCLEOTIDE SEQUENCE [LARGE SCALE GENOMIC DNA]</scope>
    <source>
        <strain evidence="2">NBRC 108728</strain>
    </source>
</reference>
<dbReference type="Proteomes" id="UP001321486">
    <property type="component" value="Plasmid pNBRC108728a"/>
</dbReference>
<evidence type="ECO:0000313" key="1">
    <source>
        <dbReference type="EMBL" id="BDZ52574.1"/>
    </source>
</evidence>